<protein>
    <submittedName>
        <fullName evidence="3">Dienelactone hydrolase family protein</fullName>
    </submittedName>
</protein>
<gene>
    <name evidence="3" type="ORF">V5O49_08875</name>
</gene>
<reference evidence="3" key="1">
    <citation type="journal article" date="2024" name="Antonie Van Leeuwenhoek">
        <title>Isoptericola haloaureus sp. nov., a dimorphic actinobacterium isolated from mangrove sediments of southeast India, implicating biosaline agricultural significance through nitrogen fixation and salt tolerance genes.</title>
        <authorList>
            <person name="Prathaban M."/>
            <person name="Prathiviraj R."/>
            <person name="Ravichandran M."/>
            <person name="Natarajan S.D."/>
            <person name="Sobanaa M."/>
            <person name="Hari Krishna Kumar S."/>
            <person name="Chandrasekar V."/>
            <person name="Selvin J."/>
        </authorList>
    </citation>
    <scope>NUCLEOTIDE SEQUENCE</scope>
    <source>
        <strain evidence="3">MP1014</strain>
    </source>
</reference>
<keyword evidence="4" id="KW-1185">Reference proteome</keyword>
<evidence type="ECO:0000313" key="3">
    <source>
        <dbReference type="EMBL" id="MEG3615229.1"/>
    </source>
</evidence>
<feature type="domain" description="Dienelactone hydrolase" evidence="2">
    <location>
        <begin position="21"/>
        <end position="242"/>
    </location>
</feature>
<evidence type="ECO:0000313" key="4">
    <source>
        <dbReference type="Proteomes" id="UP001310387"/>
    </source>
</evidence>
<reference evidence="3" key="2">
    <citation type="submission" date="2024-02" db="EMBL/GenBank/DDBJ databases">
        <authorList>
            <person name="Prathaban M."/>
            <person name="Mythili R."/>
            <person name="Sharmila Devi N."/>
            <person name="Sobanaa M."/>
            <person name="Prathiviraj R."/>
            <person name="Selvin J."/>
        </authorList>
    </citation>
    <scope>NUCLEOTIDE SEQUENCE</scope>
    <source>
        <strain evidence="3">MP1014</strain>
    </source>
</reference>
<organism evidence="3 4">
    <name type="scientific">Isoptericola haloaureus</name>
    <dbReference type="NCBI Taxonomy" id="1542902"/>
    <lineage>
        <taxon>Bacteria</taxon>
        <taxon>Bacillati</taxon>
        <taxon>Actinomycetota</taxon>
        <taxon>Actinomycetes</taxon>
        <taxon>Micrococcales</taxon>
        <taxon>Promicromonosporaceae</taxon>
        <taxon>Isoptericola</taxon>
    </lineage>
</organism>
<dbReference type="GO" id="GO:0016787">
    <property type="term" value="F:hydrolase activity"/>
    <property type="evidence" value="ECO:0007669"/>
    <property type="project" value="UniProtKB-KW"/>
</dbReference>
<dbReference type="Gene3D" id="3.40.50.1820">
    <property type="entry name" value="alpha/beta hydrolase"/>
    <property type="match status" value="1"/>
</dbReference>
<comment type="caution">
    <text evidence="3">The sequence shown here is derived from an EMBL/GenBank/DDBJ whole genome shotgun (WGS) entry which is preliminary data.</text>
</comment>
<dbReference type="Proteomes" id="UP001310387">
    <property type="component" value="Unassembled WGS sequence"/>
</dbReference>
<comment type="similarity">
    <text evidence="1">Belongs to the AB hydrolase superfamily.</text>
</comment>
<dbReference type="SUPFAM" id="SSF53474">
    <property type="entry name" value="alpha/beta-Hydrolases"/>
    <property type="match status" value="1"/>
</dbReference>
<dbReference type="Pfam" id="PF01738">
    <property type="entry name" value="DLH"/>
    <property type="match status" value="1"/>
</dbReference>
<dbReference type="PANTHER" id="PTHR22946:SF0">
    <property type="entry name" value="DIENELACTONE HYDROLASE DOMAIN-CONTAINING PROTEIN"/>
    <property type="match status" value="1"/>
</dbReference>
<dbReference type="PANTHER" id="PTHR22946">
    <property type="entry name" value="DIENELACTONE HYDROLASE DOMAIN-CONTAINING PROTEIN-RELATED"/>
    <property type="match status" value="1"/>
</dbReference>
<accession>A0ABU7Z6U0</accession>
<keyword evidence="3" id="KW-0378">Hydrolase</keyword>
<dbReference type="EMBL" id="JBAGLP010000117">
    <property type="protein sequence ID" value="MEG3615229.1"/>
    <property type="molecule type" value="Genomic_DNA"/>
</dbReference>
<name>A0ABU7Z6U0_9MICO</name>
<proteinExistence type="inferred from homology"/>
<evidence type="ECO:0000256" key="1">
    <source>
        <dbReference type="ARBA" id="ARBA00008645"/>
    </source>
</evidence>
<dbReference type="InterPro" id="IPR029058">
    <property type="entry name" value="AB_hydrolase_fold"/>
</dbReference>
<sequence length="248" mass="26277">MDDAVLRDVEYSHEDTRMVGAVVAPPGAENAPGVLLVHDAFGLGDDMFAVARGLVRLGYAVFAADVWGDRTRPATQDEIGPLIGAMVSDRTRWTGRVGAAHAAASEQPELDGARLVGLGYCFGGSSVLEYLRTGGRLRGAISIHGGLDLLDPQADWSAADPSGHVLVCTGADDPMATADQRATLEAGLRQARVDWEFDLYSDTRHAFTSPQADSSPTPDVVAYNPRSAARSWAATRRLLAEILHPAAA</sequence>
<dbReference type="RefSeq" id="WP_332901903.1">
    <property type="nucleotide sequence ID" value="NZ_JBAGLP010000117.1"/>
</dbReference>
<dbReference type="InterPro" id="IPR050261">
    <property type="entry name" value="FrsA_esterase"/>
</dbReference>
<evidence type="ECO:0000259" key="2">
    <source>
        <dbReference type="Pfam" id="PF01738"/>
    </source>
</evidence>
<dbReference type="InterPro" id="IPR002925">
    <property type="entry name" value="Dienelactn_hydro"/>
</dbReference>